<dbReference type="Proteomes" id="UP000307790">
    <property type="component" value="Unassembled WGS sequence"/>
</dbReference>
<keyword evidence="1" id="KW-1133">Transmembrane helix</keyword>
<comment type="caution">
    <text evidence="2">The sequence shown here is derived from an EMBL/GenBank/DDBJ whole genome shotgun (WGS) entry which is preliminary data.</text>
</comment>
<dbReference type="RefSeq" id="WP_138320667.1">
    <property type="nucleotide sequence ID" value="NZ_VCBC01000014.1"/>
</dbReference>
<evidence type="ECO:0000313" key="3">
    <source>
        <dbReference type="Proteomes" id="UP000307790"/>
    </source>
</evidence>
<sequence length="168" mass="19599">MQSGSQQGYLTRAWNGDIKLWQWICLSVAGIIGAFILASLLGIFVPIVKGEENKLIGIWTPDETRTLQKLDLQKDSAKFLKICYEEKLCGLYTIKYDGKYVYNLLPDSNSKLVEVAKAKYRILFKSEKMYTIEVEYDDFFEKYNVYFDENNLMYTKLSNGELEFYKVQ</sequence>
<feature type="transmembrane region" description="Helical" evidence="1">
    <location>
        <begin position="20"/>
        <end position="45"/>
    </location>
</feature>
<dbReference type="AlphaFoldDB" id="A0A5R9IE41"/>
<organism evidence="2 3">
    <name type="scientific">Thalassotalea litorea</name>
    <dbReference type="NCBI Taxonomy" id="2020715"/>
    <lineage>
        <taxon>Bacteria</taxon>
        <taxon>Pseudomonadati</taxon>
        <taxon>Pseudomonadota</taxon>
        <taxon>Gammaproteobacteria</taxon>
        <taxon>Alteromonadales</taxon>
        <taxon>Colwelliaceae</taxon>
        <taxon>Thalassotalea</taxon>
    </lineage>
</organism>
<name>A0A5R9IE41_9GAMM</name>
<dbReference type="EMBL" id="VCBC01000014">
    <property type="protein sequence ID" value="TLU61886.1"/>
    <property type="molecule type" value="Genomic_DNA"/>
</dbReference>
<keyword evidence="1" id="KW-0472">Membrane</keyword>
<evidence type="ECO:0000313" key="2">
    <source>
        <dbReference type="EMBL" id="TLU61886.1"/>
    </source>
</evidence>
<keyword evidence="1" id="KW-0812">Transmembrane</keyword>
<gene>
    <name evidence="2" type="ORF">FE810_13805</name>
</gene>
<keyword evidence="3" id="KW-1185">Reference proteome</keyword>
<evidence type="ECO:0000256" key="1">
    <source>
        <dbReference type="SAM" id="Phobius"/>
    </source>
</evidence>
<accession>A0A5R9IE41</accession>
<protein>
    <submittedName>
        <fullName evidence="2">Uncharacterized protein</fullName>
    </submittedName>
</protein>
<reference evidence="2 3" key="1">
    <citation type="submission" date="2019-05" db="EMBL/GenBank/DDBJ databases">
        <title>Genome sequences of Thalassotalea litorea 1K03283.</title>
        <authorList>
            <person name="Zhang D."/>
        </authorList>
    </citation>
    <scope>NUCLEOTIDE SEQUENCE [LARGE SCALE GENOMIC DNA]</scope>
    <source>
        <strain evidence="2 3">MCCC 1K03283</strain>
    </source>
</reference>
<proteinExistence type="predicted"/>